<name>A0A151JXD5_9HYME</name>
<dbReference type="Pfam" id="PF21788">
    <property type="entry name" value="TNP-like_GBD"/>
    <property type="match status" value="1"/>
</dbReference>
<gene>
    <name evidence="2" type="ORF">ALC56_05889</name>
</gene>
<sequence length="157" mass="18793">QEKERLHLANKLRTAHINYVKQKIKIRLTIQTFSKSVAYSLEICSYQLNIKEFDNCKATIEFIFNNLFDTFNSKNMKQHDFKKPINEENKFEIFSKLTQCENYILNLKLANGHSIFDCRKRTRFFMYSSLKDMYKICIDDKLLSYLPMYKVSQDLVS</sequence>
<evidence type="ECO:0000313" key="2">
    <source>
        <dbReference type="EMBL" id="KYN39711.1"/>
    </source>
</evidence>
<proteinExistence type="predicted"/>
<feature type="domain" description="Transposable element P transposase-like GTP-binding insertion" evidence="1">
    <location>
        <begin position="1"/>
        <end position="84"/>
    </location>
</feature>
<keyword evidence="3" id="KW-1185">Reference proteome</keyword>
<dbReference type="PANTHER" id="PTHR47577:SF2">
    <property type="entry name" value="THAP DOMAIN CONTAINING 9"/>
    <property type="match status" value="1"/>
</dbReference>
<evidence type="ECO:0000259" key="1">
    <source>
        <dbReference type="Pfam" id="PF21788"/>
    </source>
</evidence>
<feature type="non-terminal residue" evidence="2">
    <location>
        <position position="1"/>
    </location>
</feature>
<evidence type="ECO:0000313" key="3">
    <source>
        <dbReference type="Proteomes" id="UP000078541"/>
    </source>
</evidence>
<dbReference type="EMBL" id="KQ981604">
    <property type="protein sequence ID" value="KYN39711.1"/>
    <property type="molecule type" value="Genomic_DNA"/>
</dbReference>
<accession>A0A151JXD5</accession>
<organism evidence="2 3">
    <name type="scientific">Trachymyrmex septentrionalis</name>
    <dbReference type="NCBI Taxonomy" id="34720"/>
    <lineage>
        <taxon>Eukaryota</taxon>
        <taxon>Metazoa</taxon>
        <taxon>Ecdysozoa</taxon>
        <taxon>Arthropoda</taxon>
        <taxon>Hexapoda</taxon>
        <taxon>Insecta</taxon>
        <taxon>Pterygota</taxon>
        <taxon>Neoptera</taxon>
        <taxon>Endopterygota</taxon>
        <taxon>Hymenoptera</taxon>
        <taxon>Apocrita</taxon>
        <taxon>Aculeata</taxon>
        <taxon>Formicoidea</taxon>
        <taxon>Formicidae</taxon>
        <taxon>Myrmicinae</taxon>
        <taxon>Trachymyrmex</taxon>
    </lineage>
</organism>
<dbReference type="AlphaFoldDB" id="A0A151JXD5"/>
<dbReference type="STRING" id="34720.A0A151JXD5"/>
<dbReference type="Proteomes" id="UP000078541">
    <property type="component" value="Unassembled WGS sequence"/>
</dbReference>
<protein>
    <submittedName>
        <fullName evidence="2">THAP domain-containing protein 9</fullName>
    </submittedName>
</protein>
<dbReference type="InterPro" id="IPR048366">
    <property type="entry name" value="TNP-like_GBD"/>
</dbReference>
<dbReference type="PANTHER" id="PTHR47577">
    <property type="entry name" value="THAP DOMAIN-CONTAINING PROTEIN 6"/>
    <property type="match status" value="1"/>
</dbReference>
<reference evidence="2 3" key="1">
    <citation type="submission" date="2016-03" db="EMBL/GenBank/DDBJ databases">
        <title>Trachymyrmex septentrionalis WGS genome.</title>
        <authorList>
            <person name="Nygaard S."/>
            <person name="Hu H."/>
            <person name="Boomsma J."/>
            <person name="Zhang G."/>
        </authorList>
    </citation>
    <scope>NUCLEOTIDE SEQUENCE [LARGE SCALE GENOMIC DNA]</scope>
    <source>
        <strain evidence="2">Tsep2-gDNA-1</strain>
        <tissue evidence="2">Whole body</tissue>
    </source>
</reference>